<evidence type="ECO:0000256" key="5">
    <source>
        <dbReference type="ARBA" id="ARBA00023242"/>
    </source>
</evidence>
<evidence type="ECO:0000256" key="2">
    <source>
        <dbReference type="ARBA" id="ARBA00023015"/>
    </source>
</evidence>
<dbReference type="Gene3D" id="2.170.150.80">
    <property type="entry name" value="NAC domain"/>
    <property type="match status" value="1"/>
</dbReference>
<keyword evidence="3" id="KW-0238">DNA-binding</keyword>
<dbReference type="GO" id="GO:0043565">
    <property type="term" value="F:sequence-specific DNA binding"/>
    <property type="evidence" value="ECO:0007669"/>
    <property type="project" value="UniProtKB-ARBA"/>
</dbReference>
<dbReference type="FunFam" id="2.170.150.80:FF:000004">
    <property type="entry name" value="NAC transcription factor"/>
    <property type="match status" value="1"/>
</dbReference>
<feature type="domain" description="NAC" evidence="6">
    <location>
        <begin position="8"/>
        <end position="158"/>
    </location>
</feature>
<comment type="subcellular location">
    <subcellularLocation>
        <location evidence="1">Nucleus</location>
    </subcellularLocation>
</comment>
<protein>
    <recommendedName>
        <fullName evidence="6">NAC domain-containing protein</fullName>
    </recommendedName>
</protein>
<reference evidence="7" key="1">
    <citation type="submission" date="2024-03" db="EMBL/GenBank/DDBJ databases">
        <title>WGS assembly of Saponaria officinalis var. Norfolk2.</title>
        <authorList>
            <person name="Jenkins J."/>
            <person name="Shu S."/>
            <person name="Grimwood J."/>
            <person name="Barry K."/>
            <person name="Goodstein D."/>
            <person name="Schmutz J."/>
            <person name="Leebens-Mack J."/>
            <person name="Osbourn A."/>
        </authorList>
    </citation>
    <scope>NUCLEOTIDE SEQUENCE [LARGE SCALE GENOMIC DNA]</scope>
    <source>
        <strain evidence="7">JIC</strain>
    </source>
</reference>
<dbReference type="InterPro" id="IPR003441">
    <property type="entry name" value="NAC-dom"/>
</dbReference>
<dbReference type="InterPro" id="IPR036093">
    <property type="entry name" value="NAC_dom_sf"/>
</dbReference>
<dbReference type="AlphaFoldDB" id="A0AAW1IRA7"/>
<dbReference type="PANTHER" id="PTHR31744:SF233">
    <property type="entry name" value="NAC DOMAIN-CONTAINING PROTEIN 72-LIKE"/>
    <property type="match status" value="1"/>
</dbReference>
<proteinExistence type="predicted"/>
<evidence type="ECO:0000313" key="7">
    <source>
        <dbReference type="EMBL" id="KAK9691978.1"/>
    </source>
</evidence>
<keyword evidence="4" id="KW-0804">Transcription</keyword>
<dbReference type="PROSITE" id="PS51005">
    <property type="entry name" value="NAC"/>
    <property type="match status" value="1"/>
</dbReference>
<keyword evidence="2" id="KW-0805">Transcription regulation</keyword>
<organism evidence="7 8">
    <name type="scientific">Saponaria officinalis</name>
    <name type="common">Common soapwort</name>
    <name type="synonym">Lychnis saponaria</name>
    <dbReference type="NCBI Taxonomy" id="3572"/>
    <lineage>
        <taxon>Eukaryota</taxon>
        <taxon>Viridiplantae</taxon>
        <taxon>Streptophyta</taxon>
        <taxon>Embryophyta</taxon>
        <taxon>Tracheophyta</taxon>
        <taxon>Spermatophyta</taxon>
        <taxon>Magnoliopsida</taxon>
        <taxon>eudicotyledons</taxon>
        <taxon>Gunneridae</taxon>
        <taxon>Pentapetalae</taxon>
        <taxon>Caryophyllales</taxon>
        <taxon>Caryophyllaceae</taxon>
        <taxon>Caryophylleae</taxon>
        <taxon>Saponaria</taxon>
    </lineage>
</organism>
<evidence type="ECO:0000256" key="1">
    <source>
        <dbReference type="ARBA" id="ARBA00004123"/>
    </source>
</evidence>
<dbReference type="PANTHER" id="PTHR31744">
    <property type="entry name" value="PROTEIN CUP-SHAPED COTYLEDON 2-RELATED"/>
    <property type="match status" value="1"/>
</dbReference>
<dbReference type="SUPFAM" id="SSF101941">
    <property type="entry name" value="NAC domain"/>
    <property type="match status" value="1"/>
</dbReference>
<accession>A0AAW1IRA7</accession>
<comment type="caution">
    <text evidence="7">The sequence shown here is derived from an EMBL/GenBank/DDBJ whole genome shotgun (WGS) entry which is preliminary data.</text>
</comment>
<gene>
    <name evidence="7" type="ORF">RND81_09G232900</name>
</gene>
<evidence type="ECO:0000259" key="6">
    <source>
        <dbReference type="PROSITE" id="PS51005"/>
    </source>
</evidence>
<keyword evidence="5" id="KW-0539">Nucleus</keyword>
<dbReference type="Proteomes" id="UP001443914">
    <property type="component" value="Unassembled WGS sequence"/>
</dbReference>
<dbReference type="EMBL" id="JBDFQZ010000009">
    <property type="protein sequence ID" value="KAK9691978.1"/>
    <property type="molecule type" value="Genomic_DNA"/>
</dbReference>
<dbReference type="Pfam" id="PF02365">
    <property type="entry name" value="NAM"/>
    <property type="match status" value="1"/>
</dbReference>
<keyword evidence="8" id="KW-1185">Reference proteome</keyword>
<evidence type="ECO:0000256" key="4">
    <source>
        <dbReference type="ARBA" id="ARBA00023163"/>
    </source>
</evidence>
<sequence length="288" mass="33080">MSRQELVLPPGFRFHPTDEELVAHYLCRKCASQNISVPIIAEIDLYKFDPWQLPEMAQYGEKEWYFFSPRDRKYPNGSRPNRAAGSGYWKATGADKPIGKPKTLGIKKALVFYAGKAPRGVKTNWIMHEYRLANVDRSAGKRTNLRLDDWVLCRIYNKKGTIEKGYNPNVIDHKPTPHDFEYEDQKPVISTRGLNAPVQFTVPPKNDLLHFDTSDSVPHCHTDTSGSALVASPEFEVQSEAKWNEVDRSLELPFNYMDTFPDDPLFANPTQFQHDQMSSLQDIFMLLR</sequence>
<dbReference type="GO" id="GO:0006355">
    <property type="term" value="P:regulation of DNA-templated transcription"/>
    <property type="evidence" value="ECO:0007669"/>
    <property type="project" value="InterPro"/>
</dbReference>
<evidence type="ECO:0000256" key="3">
    <source>
        <dbReference type="ARBA" id="ARBA00023125"/>
    </source>
</evidence>
<evidence type="ECO:0000313" key="8">
    <source>
        <dbReference type="Proteomes" id="UP001443914"/>
    </source>
</evidence>
<name>A0AAW1IRA7_SAPOF</name>
<dbReference type="GO" id="GO:0005634">
    <property type="term" value="C:nucleus"/>
    <property type="evidence" value="ECO:0007669"/>
    <property type="project" value="UniProtKB-SubCell"/>
</dbReference>